<accession>A0A8T0LEJ1</accession>
<sequence>MESAWSNGKMKVLKPRTSNENIPPMQIDSDERRGRYIQPSAMSPRFQPYAENIDAGSPLSRYLFAGSPLSGKVASASEAFSPPSFSAWSTKGLPYCGNSSGRSSSFGSRGRLSPSPLSSIENMEVASFMSPPMYRTAATGDDDVLVMDDILVRPMSGGKSGRSSSSSGRGSSSSSSASKSVFKTDICRAWEESASCRYTSKCQDEECLAVANSVEFHFVSLLLHLKEEAQSGRPSPKSKSRAETSTSSSVRAGSSTHGPSSDIVEQQDAGAESDQQGATSQPTSPESANNWSPLDDGIEVVLPGSDEAPSREEIHAYISSLKHGRTAKRRLPGGFALFTLLAVHKKMISSNHTLPRVKEKGAQGGEYCDMSCF</sequence>
<name>A0A8T0LEJ1_PHAAN</name>
<proteinExistence type="predicted"/>
<evidence type="ECO:0000256" key="1">
    <source>
        <dbReference type="SAM" id="MobiDB-lite"/>
    </source>
</evidence>
<protein>
    <submittedName>
        <fullName evidence="2">Uncharacterized protein</fullName>
    </submittedName>
</protein>
<dbReference type="Proteomes" id="UP000743370">
    <property type="component" value="Unassembled WGS sequence"/>
</dbReference>
<reference evidence="2 3" key="1">
    <citation type="submission" date="2020-05" db="EMBL/GenBank/DDBJ databases">
        <title>Vigna angularis (adzuki bean) Var. LongXiaoDou No. 4 denovo assembly.</title>
        <authorList>
            <person name="Xiang H."/>
        </authorList>
    </citation>
    <scope>NUCLEOTIDE SEQUENCE [LARGE SCALE GENOMIC DNA]</scope>
    <source>
        <tissue evidence="2">Leaf</tissue>
    </source>
</reference>
<evidence type="ECO:0000313" key="2">
    <source>
        <dbReference type="EMBL" id="KAG2409921.1"/>
    </source>
</evidence>
<feature type="compositionally biased region" description="Low complexity" evidence="1">
    <location>
        <begin position="243"/>
        <end position="256"/>
    </location>
</feature>
<dbReference type="AlphaFoldDB" id="A0A8T0LEJ1"/>
<feature type="compositionally biased region" description="Low complexity" evidence="1">
    <location>
        <begin position="161"/>
        <end position="179"/>
    </location>
</feature>
<dbReference type="EMBL" id="JABFOF010000001">
    <property type="protein sequence ID" value="KAG2409921.1"/>
    <property type="molecule type" value="Genomic_DNA"/>
</dbReference>
<feature type="region of interest" description="Disordered" evidence="1">
    <location>
        <begin position="228"/>
        <end position="307"/>
    </location>
</feature>
<dbReference type="Gene3D" id="4.10.1000.10">
    <property type="entry name" value="Zinc finger, CCCH-type"/>
    <property type="match status" value="1"/>
</dbReference>
<feature type="compositionally biased region" description="Polar residues" evidence="1">
    <location>
        <begin position="273"/>
        <end position="292"/>
    </location>
</feature>
<comment type="caution">
    <text evidence="2">The sequence shown here is derived from an EMBL/GenBank/DDBJ whole genome shotgun (WGS) entry which is preliminary data.</text>
</comment>
<feature type="region of interest" description="Disordered" evidence="1">
    <location>
        <begin position="155"/>
        <end position="179"/>
    </location>
</feature>
<evidence type="ECO:0000313" key="3">
    <source>
        <dbReference type="Proteomes" id="UP000743370"/>
    </source>
</evidence>
<gene>
    <name evidence="2" type="ORF">HKW66_Vig0005870</name>
</gene>
<feature type="region of interest" description="Disordered" evidence="1">
    <location>
        <begin position="1"/>
        <end position="33"/>
    </location>
</feature>
<organism evidence="2 3">
    <name type="scientific">Phaseolus angularis</name>
    <name type="common">Azuki bean</name>
    <name type="synonym">Vigna angularis</name>
    <dbReference type="NCBI Taxonomy" id="3914"/>
    <lineage>
        <taxon>Eukaryota</taxon>
        <taxon>Viridiplantae</taxon>
        <taxon>Streptophyta</taxon>
        <taxon>Embryophyta</taxon>
        <taxon>Tracheophyta</taxon>
        <taxon>Spermatophyta</taxon>
        <taxon>Magnoliopsida</taxon>
        <taxon>eudicotyledons</taxon>
        <taxon>Gunneridae</taxon>
        <taxon>Pentapetalae</taxon>
        <taxon>rosids</taxon>
        <taxon>fabids</taxon>
        <taxon>Fabales</taxon>
        <taxon>Fabaceae</taxon>
        <taxon>Papilionoideae</taxon>
        <taxon>50 kb inversion clade</taxon>
        <taxon>NPAAA clade</taxon>
        <taxon>indigoferoid/millettioid clade</taxon>
        <taxon>Phaseoleae</taxon>
        <taxon>Vigna</taxon>
    </lineage>
</organism>